<keyword evidence="2" id="KW-0472">Membrane</keyword>
<feature type="compositionally biased region" description="Low complexity" evidence="1">
    <location>
        <begin position="254"/>
        <end position="274"/>
    </location>
</feature>
<dbReference type="Proteomes" id="UP000243799">
    <property type="component" value="Unassembled WGS sequence"/>
</dbReference>
<keyword evidence="3" id="KW-0732">Signal</keyword>
<dbReference type="InterPro" id="IPR041033">
    <property type="entry name" value="SpaA_PFL_dom_1"/>
</dbReference>
<feature type="compositionally biased region" description="Basic and acidic residues" evidence="1">
    <location>
        <begin position="243"/>
        <end position="252"/>
    </location>
</feature>
<dbReference type="OrthoDB" id="3653979at2"/>
<evidence type="ECO:0000313" key="5">
    <source>
        <dbReference type="EMBL" id="SFB63740.1"/>
    </source>
</evidence>
<feature type="signal peptide" evidence="3">
    <location>
        <begin position="1"/>
        <end position="35"/>
    </location>
</feature>
<evidence type="ECO:0000259" key="4">
    <source>
        <dbReference type="Pfam" id="PF17802"/>
    </source>
</evidence>
<protein>
    <recommendedName>
        <fullName evidence="4">SpaA-like prealbumin fold domain-containing protein</fullName>
    </recommendedName>
</protein>
<name>A0A1I1CT34_9PSEU</name>
<dbReference type="STRING" id="490629.SAMN05216266_1377"/>
<evidence type="ECO:0000256" key="2">
    <source>
        <dbReference type="SAM" id="Phobius"/>
    </source>
</evidence>
<proteinExistence type="predicted"/>
<reference evidence="6" key="1">
    <citation type="submission" date="2016-10" db="EMBL/GenBank/DDBJ databases">
        <authorList>
            <person name="Varghese N."/>
            <person name="Submissions S."/>
        </authorList>
    </citation>
    <scope>NUCLEOTIDE SEQUENCE [LARGE SCALE GENOMIC DNA]</scope>
    <source>
        <strain evidence="6">CGMCC 4.3568</strain>
    </source>
</reference>
<keyword evidence="2" id="KW-1133">Transmembrane helix</keyword>
<keyword evidence="6" id="KW-1185">Reference proteome</keyword>
<gene>
    <name evidence="5" type="ORF">SAMN05216266_1377</name>
</gene>
<evidence type="ECO:0000256" key="1">
    <source>
        <dbReference type="SAM" id="MobiDB-lite"/>
    </source>
</evidence>
<evidence type="ECO:0000313" key="6">
    <source>
        <dbReference type="Proteomes" id="UP000243799"/>
    </source>
</evidence>
<dbReference type="Gene3D" id="2.60.40.10">
    <property type="entry name" value="Immunoglobulins"/>
    <property type="match status" value="1"/>
</dbReference>
<organism evidence="5 6">
    <name type="scientific">Amycolatopsis marina</name>
    <dbReference type="NCBI Taxonomy" id="490629"/>
    <lineage>
        <taxon>Bacteria</taxon>
        <taxon>Bacillati</taxon>
        <taxon>Actinomycetota</taxon>
        <taxon>Actinomycetes</taxon>
        <taxon>Pseudonocardiales</taxon>
        <taxon>Pseudonocardiaceae</taxon>
        <taxon>Amycolatopsis</taxon>
    </lineage>
</organism>
<feature type="transmembrane region" description="Helical" evidence="2">
    <location>
        <begin position="477"/>
        <end position="497"/>
    </location>
</feature>
<feature type="region of interest" description="Disordered" evidence="1">
    <location>
        <begin position="240"/>
        <end position="274"/>
    </location>
</feature>
<feature type="domain" description="SpaA-like prealbumin fold" evidence="4">
    <location>
        <begin position="341"/>
        <end position="419"/>
    </location>
</feature>
<dbReference type="EMBL" id="FOKG01000037">
    <property type="protein sequence ID" value="SFB63740.1"/>
    <property type="molecule type" value="Genomic_DNA"/>
</dbReference>
<accession>A0A1I1CT34</accession>
<sequence>MGCTTHPVAGVRAPRRLVGLLTVALLGALSLVALAQPASAAVDEGIGHEVSGQPYQGSGGGTDWLGSYIVGGKQVFCVQFQYKAPDTDEKYEPGDELLTKWGDKLSADVAANISYLLLRYGDTENADEAAALAHLLHSWTAAPRNAKDLDPKNTFKTIGYDVDLHFDGLPAKAKQAVEKLRSDAEANRGPWTAEITPPEDEQLIGSPAEWKVTVKNAKGAGVPDVPVTLTIADAMLEESGDAEAARTAKEGTEGTETAETANAETAETSATTVTTGEDGTATVTLVSTGENPKLTGALSAPADRPYVRFPVDGDTQRVVSTGGEQELTAEATTTARTQPGIVQITKKNSRTGDGIAGVSLRLTAKDKTTPAVGQDGTPLEGEDGKPVVLETDGNGIATVENLRTPQEVCIVEVSAPAGFDQGFDPDNPPSACGQLAPGETLALELANAPNEVPRTIPAGTQPTVIASTAGTSGPSTGALVGIGSLALLGTALVGWTARRRFVKQ</sequence>
<evidence type="ECO:0000256" key="3">
    <source>
        <dbReference type="SAM" id="SignalP"/>
    </source>
</evidence>
<dbReference type="InterPro" id="IPR013783">
    <property type="entry name" value="Ig-like_fold"/>
</dbReference>
<dbReference type="RefSeq" id="WP_091679606.1">
    <property type="nucleotide sequence ID" value="NZ_FOKG01000037.1"/>
</dbReference>
<dbReference type="Pfam" id="PF17802">
    <property type="entry name" value="SpaA"/>
    <property type="match status" value="1"/>
</dbReference>
<keyword evidence="2" id="KW-0812">Transmembrane</keyword>
<dbReference type="AlphaFoldDB" id="A0A1I1CT34"/>
<feature type="chain" id="PRO_5039539391" description="SpaA-like prealbumin fold domain-containing protein" evidence="3">
    <location>
        <begin position="36"/>
        <end position="504"/>
    </location>
</feature>
<dbReference type="GO" id="GO:0005975">
    <property type="term" value="P:carbohydrate metabolic process"/>
    <property type="evidence" value="ECO:0007669"/>
    <property type="project" value="UniProtKB-ARBA"/>
</dbReference>